<accession>A0A9E5JTC0</accession>
<protein>
    <submittedName>
        <fullName evidence="2">MOSC domain-containing protein</fullName>
    </submittedName>
</protein>
<dbReference type="Pfam" id="PF03473">
    <property type="entry name" value="MOSC"/>
    <property type="match status" value="1"/>
</dbReference>
<evidence type="ECO:0000313" key="3">
    <source>
        <dbReference type="Proteomes" id="UP000787472"/>
    </source>
</evidence>
<dbReference type="InterPro" id="IPR052716">
    <property type="entry name" value="MOSC_domain"/>
</dbReference>
<dbReference type="EMBL" id="JAAONZ010000009">
    <property type="protein sequence ID" value="NHO66438.1"/>
    <property type="molecule type" value="Genomic_DNA"/>
</dbReference>
<dbReference type="PANTHER" id="PTHR36930:SF1">
    <property type="entry name" value="MOSC DOMAIN-CONTAINING PROTEIN"/>
    <property type="match status" value="1"/>
</dbReference>
<dbReference type="InterPro" id="IPR011037">
    <property type="entry name" value="Pyrv_Knase-like_insert_dom_sf"/>
</dbReference>
<dbReference type="GO" id="GO:0003824">
    <property type="term" value="F:catalytic activity"/>
    <property type="evidence" value="ECO:0007669"/>
    <property type="project" value="InterPro"/>
</dbReference>
<dbReference type="GO" id="GO:0030151">
    <property type="term" value="F:molybdenum ion binding"/>
    <property type="evidence" value="ECO:0007669"/>
    <property type="project" value="InterPro"/>
</dbReference>
<reference evidence="2" key="1">
    <citation type="submission" date="2020-03" db="EMBL/GenBank/DDBJ databases">
        <authorList>
            <person name="Guo F."/>
        </authorList>
    </citation>
    <scope>NUCLEOTIDE SEQUENCE</scope>
    <source>
        <strain evidence="2">JCM 30134</strain>
    </source>
</reference>
<evidence type="ECO:0000313" key="2">
    <source>
        <dbReference type="EMBL" id="NHO66438.1"/>
    </source>
</evidence>
<comment type="caution">
    <text evidence="2">The sequence shown here is derived from an EMBL/GenBank/DDBJ whole genome shotgun (WGS) entry which is preliminary data.</text>
</comment>
<dbReference type="PANTHER" id="PTHR36930">
    <property type="entry name" value="METAL-SULFUR CLUSTER BIOSYNTHESIS PROTEINS YUAD-RELATED"/>
    <property type="match status" value="1"/>
</dbReference>
<evidence type="ECO:0000259" key="1">
    <source>
        <dbReference type="PROSITE" id="PS51340"/>
    </source>
</evidence>
<gene>
    <name evidence="2" type="ORF">G8770_12895</name>
</gene>
<organism evidence="2 3">
    <name type="scientific">Pseudomaricurvus hydrocarbonicus</name>
    <dbReference type="NCBI Taxonomy" id="1470433"/>
    <lineage>
        <taxon>Bacteria</taxon>
        <taxon>Pseudomonadati</taxon>
        <taxon>Pseudomonadota</taxon>
        <taxon>Gammaproteobacteria</taxon>
        <taxon>Cellvibrionales</taxon>
        <taxon>Cellvibrionaceae</taxon>
        <taxon>Pseudomaricurvus</taxon>
    </lineage>
</organism>
<dbReference type="Proteomes" id="UP000787472">
    <property type="component" value="Unassembled WGS sequence"/>
</dbReference>
<dbReference type="AlphaFoldDB" id="A0A9E5JTC0"/>
<dbReference type="PROSITE" id="PS51340">
    <property type="entry name" value="MOSC"/>
    <property type="match status" value="1"/>
</dbReference>
<feature type="domain" description="MOSC" evidence="1">
    <location>
        <begin position="34"/>
        <end position="175"/>
    </location>
</feature>
<dbReference type="InterPro" id="IPR005302">
    <property type="entry name" value="MoCF_Sase_C"/>
</dbReference>
<dbReference type="SUPFAM" id="SSF50800">
    <property type="entry name" value="PK beta-barrel domain-like"/>
    <property type="match status" value="1"/>
</dbReference>
<name>A0A9E5JTC0_9GAMM</name>
<proteinExistence type="predicted"/>
<dbReference type="Gene3D" id="2.40.33.20">
    <property type="entry name" value="PK beta-barrel domain-like"/>
    <property type="match status" value="1"/>
</dbReference>
<keyword evidence="3" id="KW-1185">Reference proteome</keyword>
<sequence>MNSQQQLMSRYIGKLPPGQLTWIGLRPERKAEMTVVQSANAVMDLGLEGDHRMQKTPGSSRQVTLISKEFIQLTAHYLNLNRELRNNPDPDTGPIDPKLLRRNLVVKGINLNALRHQKFQIGEAIFEANALCHPCIRMEHALGPGGLAAMFGYGGLCCKILQSGKIAVGDEVRLYTPQITLL</sequence>
<dbReference type="GO" id="GO:0030170">
    <property type="term" value="F:pyridoxal phosphate binding"/>
    <property type="evidence" value="ECO:0007669"/>
    <property type="project" value="InterPro"/>
</dbReference>
<dbReference type="RefSeq" id="WP_167187233.1">
    <property type="nucleotide sequence ID" value="NZ_JAAONZ010000009.1"/>
</dbReference>